<name>A0A9Q1KH81_9CARY</name>
<evidence type="ECO:0000313" key="4">
    <source>
        <dbReference type="Proteomes" id="UP001153076"/>
    </source>
</evidence>
<dbReference type="InterPro" id="IPR003347">
    <property type="entry name" value="JmjC_dom"/>
</dbReference>
<sequence>MEESLRIKEFTQVPSIEEFESQIEPQNTPAVFIGCLKDWKAFCSWNPASGGLDYLQERVGSAIVEVMLSRSAPIFYGDIRSHERVPVLFSSFMEFCKRTSLTKDNGHTVCSELEKHQSAAPDADLCSSFMKAGEQIYLAQVPILSKENEERVQLEILREDIELPSFLVSKKLTSINLWMNNAQSRSNTHYDPHHNLLCIVAGCKQVVLWPPSACPLLYPMPIYGEASNHSSVALDSPDFSIHPRFQSAFDHSQKVLLRAGDALFIPEGWFHQVDSNELTIALNFWWQSNVMSSMLEHMDAYYMRRILRRLIDKEMNEMLPKTSVRDPHNFGDFTYQLPDNSKTEHGSKLNLDMKLDDLGPQALETLHRLVSLVHAGASTMNQQDESTSTSVPGVIPDKDRKQITETKSCSLEDDSIASILWNMEPLTLQSVFMAMVLNFPRTLEGLVLHMLSPVGAEVLTRKFDELDLQMTEEDRSTFYQRFYSVFDDQSSAMDAILNGIQKRFAAVHGNHHRWFQIADSSEALTQSSEGVDAVMGVQAQP</sequence>
<organism evidence="3 4">
    <name type="scientific">Carnegiea gigantea</name>
    <dbReference type="NCBI Taxonomy" id="171969"/>
    <lineage>
        <taxon>Eukaryota</taxon>
        <taxon>Viridiplantae</taxon>
        <taxon>Streptophyta</taxon>
        <taxon>Embryophyta</taxon>
        <taxon>Tracheophyta</taxon>
        <taxon>Spermatophyta</taxon>
        <taxon>Magnoliopsida</taxon>
        <taxon>eudicotyledons</taxon>
        <taxon>Gunneridae</taxon>
        <taxon>Pentapetalae</taxon>
        <taxon>Caryophyllales</taxon>
        <taxon>Cactineae</taxon>
        <taxon>Cactaceae</taxon>
        <taxon>Cactoideae</taxon>
        <taxon>Echinocereeae</taxon>
        <taxon>Carnegiea</taxon>
    </lineage>
</organism>
<proteinExistence type="inferred from homology"/>
<dbReference type="Gene3D" id="2.60.120.650">
    <property type="entry name" value="Cupin"/>
    <property type="match status" value="1"/>
</dbReference>
<accession>A0A9Q1KH81</accession>
<dbReference type="AlphaFoldDB" id="A0A9Q1KH81"/>
<protein>
    <recommendedName>
        <fullName evidence="2">JmjC domain-containing protein</fullName>
    </recommendedName>
</protein>
<dbReference type="OrthoDB" id="415358at2759"/>
<keyword evidence="4" id="KW-1185">Reference proteome</keyword>
<dbReference type="SMART" id="SM00558">
    <property type="entry name" value="JmjC"/>
    <property type="match status" value="1"/>
</dbReference>
<dbReference type="Pfam" id="PF13621">
    <property type="entry name" value="Cupin_8"/>
    <property type="match status" value="1"/>
</dbReference>
<evidence type="ECO:0000256" key="1">
    <source>
        <dbReference type="ARBA" id="ARBA00006801"/>
    </source>
</evidence>
<dbReference type="Proteomes" id="UP001153076">
    <property type="component" value="Unassembled WGS sequence"/>
</dbReference>
<comment type="caution">
    <text evidence="3">The sequence shown here is derived from an EMBL/GenBank/DDBJ whole genome shotgun (WGS) entry which is preliminary data.</text>
</comment>
<evidence type="ECO:0000313" key="3">
    <source>
        <dbReference type="EMBL" id="KAJ8443480.1"/>
    </source>
</evidence>
<dbReference type="SUPFAM" id="SSF51197">
    <property type="entry name" value="Clavaminate synthase-like"/>
    <property type="match status" value="1"/>
</dbReference>
<feature type="domain" description="JmjC" evidence="2">
    <location>
        <begin position="152"/>
        <end position="301"/>
    </location>
</feature>
<reference evidence="3" key="1">
    <citation type="submission" date="2022-04" db="EMBL/GenBank/DDBJ databases">
        <title>Carnegiea gigantea Genome sequencing and assembly v2.</title>
        <authorList>
            <person name="Copetti D."/>
            <person name="Sanderson M.J."/>
            <person name="Burquez A."/>
            <person name="Wojciechowski M.F."/>
        </authorList>
    </citation>
    <scope>NUCLEOTIDE SEQUENCE</scope>
    <source>
        <strain evidence="3">SGP5-SGP5p</strain>
        <tissue evidence="3">Aerial part</tissue>
    </source>
</reference>
<dbReference type="EMBL" id="JAKOGI010000117">
    <property type="protein sequence ID" value="KAJ8443480.1"/>
    <property type="molecule type" value="Genomic_DNA"/>
</dbReference>
<dbReference type="PANTHER" id="PTHR12461">
    <property type="entry name" value="HYPOXIA-INDUCIBLE FACTOR 1 ALPHA INHIBITOR-RELATED"/>
    <property type="match status" value="1"/>
</dbReference>
<dbReference type="PROSITE" id="PS51257">
    <property type="entry name" value="PROKAR_LIPOPROTEIN"/>
    <property type="match status" value="1"/>
</dbReference>
<dbReference type="PROSITE" id="PS51184">
    <property type="entry name" value="JMJC"/>
    <property type="match status" value="1"/>
</dbReference>
<dbReference type="InterPro" id="IPR041667">
    <property type="entry name" value="Cupin_8"/>
</dbReference>
<comment type="similarity">
    <text evidence="1">Belongs to the JARID1 histone demethylase family.</text>
</comment>
<evidence type="ECO:0000259" key="2">
    <source>
        <dbReference type="PROSITE" id="PS51184"/>
    </source>
</evidence>
<gene>
    <name evidence="3" type="ORF">Cgig2_016963</name>
</gene>
<dbReference type="PANTHER" id="PTHR12461:SF102">
    <property type="entry name" value="LYSINE-SPECIFIC DEMETHYLASE JMJ31"/>
    <property type="match status" value="1"/>
</dbReference>